<keyword evidence="1" id="KW-1133">Transmembrane helix</keyword>
<dbReference type="InterPro" id="IPR000477">
    <property type="entry name" value="RT_dom"/>
</dbReference>
<dbReference type="Proteomes" id="UP000261420">
    <property type="component" value="Unplaced"/>
</dbReference>
<evidence type="ECO:0000313" key="3">
    <source>
        <dbReference type="Ensembl" id="ENSSDUP00000008454.1"/>
    </source>
</evidence>
<dbReference type="InterPro" id="IPR043502">
    <property type="entry name" value="DNA/RNA_pol_sf"/>
</dbReference>
<dbReference type="CDD" id="cd01650">
    <property type="entry name" value="RT_nLTR_like"/>
    <property type="match status" value="1"/>
</dbReference>
<dbReference type="Pfam" id="PF00078">
    <property type="entry name" value="RVT_1"/>
    <property type="match status" value="1"/>
</dbReference>
<dbReference type="Ensembl" id="ENSSDUT00000008603.1">
    <property type="protein sequence ID" value="ENSSDUP00000008454.1"/>
    <property type="gene ID" value="ENSSDUG00000006191.1"/>
</dbReference>
<reference evidence="3" key="1">
    <citation type="submission" date="2025-08" db="UniProtKB">
        <authorList>
            <consortium name="Ensembl"/>
        </authorList>
    </citation>
    <scope>IDENTIFICATION</scope>
</reference>
<dbReference type="SUPFAM" id="SSF56219">
    <property type="entry name" value="DNase I-like"/>
    <property type="match status" value="1"/>
</dbReference>
<feature type="domain" description="Reverse transcriptase" evidence="2">
    <location>
        <begin position="521"/>
        <end position="789"/>
    </location>
</feature>
<evidence type="ECO:0000313" key="4">
    <source>
        <dbReference type="Proteomes" id="UP000261420"/>
    </source>
</evidence>
<dbReference type="PROSITE" id="PS50878">
    <property type="entry name" value="RT_POL"/>
    <property type="match status" value="1"/>
</dbReference>
<proteinExistence type="predicted"/>
<keyword evidence="1" id="KW-0472">Membrane</keyword>
<evidence type="ECO:0000256" key="1">
    <source>
        <dbReference type="SAM" id="Phobius"/>
    </source>
</evidence>
<feature type="transmembrane region" description="Helical" evidence="1">
    <location>
        <begin position="7"/>
        <end position="28"/>
    </location>
</feature>
<dbReference type="Gene3D" id="3.60.10.10">
    <property type="entry name" value="Endonuclease/exonuclease/phosphatase"/>
    <property type="match status" value="1"/>
</dbReference>
<organism evidence="3 4">
    <name type="scientific">Seriola dumerili</name>
    <name type="common">Greater amberjack</name>
    <name type="synonym">Caranx dumerili</name>
    <dbReference type="NCBI Taxonomy" id="41447"/>
    <lineage>
        <taxon>Eukaryota</taxon>
        <taxon>Metazoa</taxon>
        <taxon>Chordata</taxon>
        <taxon>Craniata</taxon>
        <taxon>Vertebrata</taxon>
        <taxon>Euteleostomi</taxon>
        <taxon>Actinopterygii</taxon>
        <taxon>Neopterygii</taxon>
        <taxon>Teleostei</taxon>
        <taxon>Neoteleostei</taxon>
        <taxon>Acanthomorphata</taxon>
        <taxon>Carangaria</taxon>
        <taxon>Carangiformes</taxon>
        <taxon>Carangidae</taxon>
        <taxon>Seriola</taxon>
    </lineage>
</organism>
<dbReference type="Pfam" id="PF03372">
    <property type="entry name" value="Exo_endo_phos"/>
    <property type="match status" value="1"/>
</dbReference>
<dbReference type="CDD" id="cd09076">
    <property type="entry name" value="L1-EN"/>
    <property type="match status" value="1"/>
</dbReference>
<evidence type="ECO:0000259" key="2">
    <source>
        <dbReference type="PROSITE" id="PS50878"/>
    </source>
</evidence>
<dbReference type="OMA" id="CLERETI"/>
<protein>
    <recommendedName>
        <fullName evidence="2">Reverse transcriptase domain-containing protein</fullName>
    </recommendedName>
</protein>
<sequence length="1306" mass="148575">MISLNKFVNLFFCYLVVVPHLLCFMGSIKVGSLNLNGARDQRKRASLFKLISMKKLDVVFLQETHSTEDNEIHWNKEWEGRTFLSHKSSTSCGVGILFSRNFMPQSVLSEEVIKGRLLKITADYENIKMIFINIYAPVLGTERLSVLDVLNDEIEKCNNEGYLFIGGDFNCTVNSELDRNHPEPHPASHSRLLRLIQAHELMDVWRGFHGKQRQYTWCHVKDNSLSMARLDRFYCFRHHFNVFKGCTISPVGFSDHSLLIASVFINNVKPNSAYWHLNISLLEDRKFKEIFKFFWEAHQRAKADFKSLQQWWDVGKTKIKQFCMEYTKNITKTLTNSVRILETEVEKLQQVAEATGDPRCSESLAGKKSALNKLLSVSAQGALVRSRFRNVAMMDVPSHFFFGLERKNGQKRFIHSLRSETGQVLTNHEDICKRAVGFYKELFKCEHQEEQEASKSFYEGLPQVEPHSNKDLEAALSSEELHAALQGMQSGKAPGIDGLPVDFYKALWSVVGGDLLSVLNESLAGGRLPLSCRRAVLTLLPKKGDPQRIENWRPVSLLCTDYKLLSKALSNRLSKVMGQLIHADQTYCVPGRLINDNITLIRDFLDICKLFGIRAGIISIDQEKAFDRVEHEYLWLTLSAFGFSPVFINKIKVLYGDVHSILKINGGLSAPFQVQRGVRQGCALSGMLYSLAIEPLLHRLRCVLQRVRVPGCAAPFKLSAYADDVVVLTNCQQDIDVLEKTVLQFRLISSARINWQKSEALSIGSADELILPGGLIWKRGGLKYLGVFLGDQNTVLKNWEDILEKVKGRLSRWKWIVLNLSYRGRILILNNLVSSTLWHRLAAVDPPPDLLSRIQAVIVDFFWDKLHWLPQGVLYLPKDEGGQGLVHLGSRGVTFRLQFLQRFLRGPADLVWRPLAETILRRCSGLGLGRTLFLMDLKEPHMRELPCFYRGLFKVWSFFKKERPDSQHSLFWLLQEPIVHGTRSNSVCQLGPTLVRRCCEANVLTLGRVVELTGPSLEDAAPLASRLGVGSVRTVSLLLSRWRAALTNVERMLLTQYMNGSVRPNENDMFPPLNILPDFKNCVGPFLNNKTSSKLPFFKANGKAEWESRHPLEGSPGPGGGLGPEWRALYKPPLTKRAADLQWRLLHGIVAVNAFVSVISPTVSPDCPFCSSRETVFHCFSDCSRLLPLFSLLGRVLNLMGETLNKQMFVFGYRFSSKHKNKCQLINFHLGTAKMAVYMSRKNRLENLADDDAVFIFVKCLKARLKIDFNYYMMMKDVETFCDIWSFNNVLCSVVDDQLIYRNVLM</sequence>
<dbReference type="InterPro" id="IPR005135">
    <property type="entry name" value="Endo/exonuclease/phosphatase"/>
</dbReference>
<dbReference type="GeneTree" id="ENSGT00940000163737"/>
<dbReference type="STRING" id="41447.ENSSDUP00000008454"/>
<dbReference type="PANTHER" id="PTHR19446">
    <property type="entry name" value="REVERSE TRANSCRIPTASES"/>
    <property type="match status" value="1"/>
</dbReference>
<dbReference type="InterPro" id="IPR036691">
    <property type="entry name" value="Endo/exonu/phosph_ase_sf"/>
</dbReference>
<keyword evidence="4" id="KW-1185">Reference proteome</keyword>
<dbReference type="SUPFAM" id="SSF56672">
    <property type="entry name" value="DNA/RNA polymerases"/>
    <property type="match status" value="1"/>
</dbReference>
<keyword evidence="1" id="KW-0812">Transmembrane</keyword>
<accession>A0A3B4TQD0</accession>
<name>A0A3B4TQD0_SERDU</name>
<dbReference type="GO" id="GO:0003824">
    <property type="term" value="F:catalytic activity"/>
    <property type="evidence" value="ECO:0007669"/>
    <property type="project" value="InterPro"/>
</dbReference>
<reference evidence="3" key="2">
    <citation type="submission" date="2025-09" db="UniProtKB">
        <authorList>
            <consortium name="Ensembl"/>
        </authorList>
    </citation>
    <scope>IDENTIFICATION</scope>
</reference>